<organism evidence="2 3">
    <name type="scientific">Novosphingobium lindaniclasticum LE124</name>
    <dbReference type="NCBI Taxonomy" id="1096930"/>
    <lineage>
        <taxon>Bacteria</taxon>
        <taxon>Pseudomonadati</taxon>
        <taxon>Pseudomonadota</taxon>
        <taxon>Alphaproteobacteria</taxon>
        <taxon>Sphingomonadales</taxon>
        <taxon>Sphingomonadaceae</taxon>
        <taxon>Novosphingobium</taxon>
    </lineage>
</organism>
<accession>T0HYM1</accession>
<evidence type="ECO:0008006" key="4">
    <source>
        <dbReference type="Google" id="ProtNLM"/>
    </source>
</evidence>
<dbReference type="eggNOG" id="ENOG5032646">
    <property type="taxonomic scope" value="Bacteria"/>
</dbReference>
<feature type="region of interest" description="Disordered" evidence="1">
    <location>
        <begin position="115"/>
        <end position="137"/>
    </location>
</feature>
<gene>
    <name evidence="2" type="ORF">L284_05495</name>
</gene>
<dbReference type="OrthoDB" id="8477976at2"/>
<dbReference type="Gene3D" id="1.10.530.10">
    <property type="match status" value="1"/>
</dbReference>
<sequence>MIEGGTASVLGSQASLQGLTPAQKAQVIYTQARSELSGRLWRAALGGGEDEKRAGALVDKRSDPMSLDGLLALLDERTKAATGQPAASEQGFPRAPAADPSCNSQVGVWERFARQQDSEGNGSSGSGSEGALSMQGSPNARYSGILGSAASRTGIPAAALATIVNAEAAKGSDGRWLPYSRNPRSSAAGIGQFLNKTWEGQAEREGTWLHAYAQQNGWLNARGQVRSESRGALLALRYDPQASIETIADYARTNLDSLRGSGVRIGGGVIELAQAAYLGHHLGLGDATRFLKGGLSPERARTLLNAQVGTSNANRRIEMAGSAVAAHRSWLLDYVGRNIRPERFSA</sequence>
<evidence type="ECO:0000313" key="3">
    <source>
        <dbReference type="Proteomes" id="UP000015527"/>
    </source>
</evidence>
<dbReference type="EMBL" id="ATHL01000042">
    <property type="protein sequence ID" value="EQB18167.1"/>
    <property type="molecule type" value="Genomic_DNA"/>
</dbReference>
<evidence type="ECO:0000313" key="2">
    <source>
        <dbReference type="EMBL" id="EQB18167.1"/>
    </source>
</evidence>
<reference evidence="2 3" key="1">
    <citation type="journal article" date="2013" name="Genome Announc.">
        <title>Genome Sequence of Novosphingobium lindaniclasticum LE124T, Isolated from a Hexachlorocyclohexane Dumpsite.</title>
        <authorList>
            <person name="Saxena A."/>
            <person name="Nayyar N."/>
            <person name="Sangwan N."/>
            <person name="Kumari R."/>
            <person name="Khurana J.P."/>
            <person name="Lal R."/>
        </authorList>
    </citation>
    <scope>NUCLEOTIDE SEQUENCE [LARGE SCALE GENOMIC DNA]</scope>
    <source>
        <strain evidence="2 3">LE124</strain>
    </source>
</reference>
<dbReference type="AlphaFoldDB" id="T0HYM1"/>
<comment type="caution">
    <text evidence="2">The sequence shown here is derived from an EMBL/GenBank/DDBJ whole genome shotgun (WGS) entry which is preliminary data.</text>
</comment>
<keyword evidence="3" id="KW-1185">Reference proteome</keyword>
<feature type="region of interest" description="Disordered" evidence="1">
    <location>
        <begin position="80"/>
        <end position="102"/>
    </location>
</feature>
<protein>
    <recommendedName>
        <fullName evidence="4">Peptidoglycan-binding protein</fullName>
    </recommendedName>
</protein>
<proteinExistence type="predicted"/>
<dbReference type="PATRIC" id="fig|1096930.3.peg.1084"/>
<evidence type="ECO:0000256" key="1">
    <source>
        <dbReference type="SAM" id="MobiDB-lite"/>
    </source>
</evidence>
<name>T0HYM1_9SPHN</name>
<dbReference type="RefSeq" id="WP_021233055.1">
    <property type="nucleotide sequence ID" value="NZ_ATHL01000042.1"/>
</dbReference>
<dbReference type="Proteomes" id="UP000015527">
    <property type="component" value="Unassembled WGS sequence"/>
</dbReference>